<dbReference type="Proteomes" id="UP000619376">
    <property type="component" value="Unassembled WGS sequence"/>
</dbReference>
<name>A0A7W8NPD9_9DEIO</name>
<sequence length="63" mass="6918">MSRHLDLRRRNALWQRLRTEVPGSPAFEDAARELSELTGWPRARVLAGLGLTGPDAAPAPEPS</sequence>
<dbReference type="Proteomes" id="UP000539473">
    <property type="component" value="Unassembled WGS sequence"/>
</dbReference>
<evidence type="ECO:0000313" key="1">
    <source>
        <dbReference type="EMBL" id="GHF34107.1"/>
    </source>
</evidence>
<gene>
    <name evidence="1" type="ORF">GCM10017781_08660</name>
    <name evidence="2" type="ORF">HNQ07_000177</name>
</gene>
<dbReference type="EMBL" id="JACHFK010000001">
    <property type="protein sequence ID" value="MBB5374733.1"/>
    <property type="molecule type" value="Genomic_DNA"/>
</dbReference>
<accession>A0A7W8NPD9</accession>
<organism evidence="2 3">
    <name type="scientific">Deinococcus metalli</name>
    <dbReference type="NCBI Taxonomy" id="1141878"/>
    <lineage>
        <taxon>Bacteria</taxon>
        <taxon>Thermotogati</taxon>
        <taxon>Deinococcota</taxon>
        <taxon>Deinococci</taxon>
        <taxon>Deinococcales</taxon>
        <taxon>Deinococcaceae</taxon>
        <taxon>Deinococcus</taxon>
    </lineage>
</organism>
<reference evidence="4" key="2">
    <citation type="journal article" date="2019" name="Int. J. Syst. Evol. Microbiol.">
        <title>The Global Catalogue of Microorganisms (GCM) 10K type strain sequencing project: providing services to taxonomists for standard genome sequencing and annotation.</title>
        <authorList>
            <consortium name="The Broad Institute Genomics Platform"/>
            <consortium name="The Broad Institute Genome Sequencing Center for Infectious Disease"/>
            <person name="Wu L."/>
            <person name="Ma J."/>
        </authorList>
    </citation>
    <scope>NUCLEOTIDE SEQUENCE [LARGE SCALE GENOMIC DNA]</scope>
    <source>
        <strain evidence="4">CGMCC 1.18437</strain>
    </source>
</reference>
<evidence type="ECO:0000313" key="4">
    <source>
        <dbReference type="Proteomes" id="UP000619376"/>
    </source>
</evidence>
<evidence type="ECO:0000313" key="2">
    <source>
        <dbReference type="EMBL" id="MBB5374733.1"/>
    </source>
</evidence>
<reference evidence="2 3" key="3">
    <citation type="submission" date="2020-08" db="EMBL/GenBank/DDBJ databases">
        <title>Genomic Encyclopedia of Type Strains, Phase IV (KMG-IV): sequencing the most valuable type-strain genomes for metagenomic binning, comparative biology and taxonomic classification.</title>
        <authorList>
            <person name="Goeker M."/>
        </authorList>
    </citation>
    <scope>NUCLEOTIDE SEQUENCE [LARGE SCALE GENOMIC DNA]</scope>
    <source>
        <strain evidence="2 3">DSM 27521</strain>
    </source>
</reference>
<dbReference type="EMBL" id="BNAJ01000001">
    <property type="protein sequence ID" value="GHF34107.1"/>
    <property type="molecule type" value="Genomic_DNA"/>
</dbReference>
<reference evidence="1" key="1">
    <citation type="journal article" date="2014" name="Int. J. Syst. Evol. Microbiol.">
        <title>Complete genome of a new Firmicutes species belonging to the dominant human colonic microbiota ('Ruminococcus bicirculans') reveals two chromosomes and a selective capacity to utilize plant glucans.</title>
        <authorList>
            <consortium name="NISC Comparative Sequencing Program"/>
            <person name="Wegmann U."/>
            <person name="Louis P."/>
            <person name="Goesmann A."/>
            <person name="Henrissat B."/>
            <person name="Duncan S.H."/>
            <person name="Flint H.J."/>
        </authorList>
    </citation>
    <scope>NUCLEOTIDE SEQUENCE</scope>
    <source>
        <strain evidence="1">CGMCC 1.18437</strain>
    </source>
</reference>
<dbReference type="AlphaFoldDB" id="A0A7W8NPD9"/>
<keyword evidence="4" id="KW-1185">Reference proteome</keyword>
<reference evidence="1" key="4">
    <citation type="submission" date="2024-05" db="EMBL/GenBank/DDBJ databases">
        <authorList>
            <person name="Sun Q."/>
            <person name="Zhou Y."/>
        </authorList>
    </citation>
    <scope>NUCLEOTIDE SEQUENCE</scope>
    <source>
        <strain evidence="1">CGMCC 1.18437</strain>
    </source>
</reference>
<dbReference type="RefSeq" id="WP_184108912.1">
    <property type="nucleotide sequence ID" value="NZ_BNAJ01000001.1"/>
</dbReference>
<proteinExistence type="predicted"/>
<comment type="caution">
    <text evidence="2">The sequence shown here is derived from an EMBL/GenBank/DDBJ whole genome shotgun (WGS) entry which is preliminary data.</text>
</comment>
<protein>
    <submittedName>
        <fullName evidence="2">Uncharacterized protein</fullName>
    </submittedName>
</protein>
<evidence type="ECO:0000313" key="3">
    <source>
        <dbReference type="Proteomes" id="UP000539473"/>
    </source>
</evidence>